<evidence type="ECO:0000256" key="1">
    <source>
        <dbReference type="SAM" id="SignalP"/>
    </source>
</evidence>
<accession>A0A4R6VQ82</accession>
<feature type="signal peptide" evidence="1">
    <location>
        <begin position="1"/>
        <end position="24"/>
    </location>
</feature>
<evidence type="ECO:0000313" key="2">
    <source>
        <dbReference type="EMBL" id="TDQ64442.1"/>
    </source>
</evidence>
<dbReference type="OrthoDB" id="9906565at2"/>
<dbReference type="RefSeq" id="WP_133573047.1">
    <property type="nucleotide sequence ID" value="NZ_SNYR01000002.1"/>
</dbReference>
<dbReference type="AlphaFoldDB" id="A0A4R6VQ82"/>
<dbReference type="EMBL" id="SNYR01000002">
    <property type="protein sequence ID" value="TDQ64442.1"/>
    <property type="molecule type" value="Genomic_DNA"/>
</dbReference>
<dbReference type="Proteomes" id="UP000295391">
    <property type="component" value="Unassembled WGS sequence"/>
</dbReference>
<name>A0A4R6VQ82_9HYPH</name>
<gene>
    <name evidence="2" type="ORF">ATL17_2461</name>
</gene>
<keyword evidence="1" id="KW-0732">Signal</keyword>
<evidence type="ECO:0000313" key="3">
    <source>
        <dbReference type="Proteomes" id="UP000295391"/>
    </source>
</evidence>
<feature type="chain" id="PRO_5021012199" evidence="1">
    <location>
        <begin position="25"/>
        <end position="107"/>
    </location>
</feature>
<protein>
    <submittedName>
        <fullName evidence="2">Uncharacterized protein</fullName>
    </submittedName>
</protein>
<sequence>MIRIFTLLVAATLLLGQLGMASNAAQGKSFALVDVYVQSVENVHGCCDDNSATLGATDCASECVHAILSGVALVMPPKLERASETFILPMRAIQEWPNGPPPIFHHI</sequence>
<comment type="caution">
    <text evidence="2">The sequence shown here is derived from an EMBL/GenBank/DDBJ whole genome shotgun (WGS) entry which is preliminary data.</text>
</comment>
<proteinExistence type="predicted"/>
<organism evidence="2 3">
    <name type="scientific">Maritalea mobilis</name>
    <dbReference type="NCBI Taxonomy" id="483324"/>
    <lineage>
        <taxon>Bacteria</taxon>
        <taxon>Pseudomonadati</taxon>
        <taxon>Pseudomonadota</taxon>
        <taxon>Alphaproteobacteria</taxon>
        <taxon>Hyphomicrobiales</taxon>
        <taxon>Devosiaceae</taxon>
        <taxon>Maritalea</taxon>
    </lineage>
</organism>
<reference evidence="2 3" key="1">
    <citation type="submission" date="2019-03" db="EMBL/GenBank/DDBJ databases">
        <title>Genomic Encyclopedia of Type Strains, Phase III (KMG-III): the genomes of soil and plant-associated and newly described type strains.</title>
        <authorList>
            <person name="Whitman W."/>
        </authorList>
    </citation>
    <scope>NUCLEOTIDE SEQUENCE [LARGE SCALE GENOMIC DNA]</scope>
    <source>
        <strain evidence="2 3">CGMCC 1.7002</strain>
    </source>
</reference>
<keyword evidence="3" id="KW-1185">Reference proteome</keyword>